<sequence>LYFIFCEMVVRMSAEAKSFQLRGKASAQALLMFALLSLWSHYAAGALDVTIFPNRTQVIMKKDFTLKCKFTGYHNLSQTNVGVQWLGPLKKEIYLFDAGKHTPKRQGAKLSEADLLKGDASLFLPSVQIDDEGKYTCIVFVTPEKDEKSSHLLVLAQPEVHMSTDHITVLTGTERSVSCNVKGFYPKQLDLTWEKITNKGKETLEDQFCTSAVTPMDDGTFSVSSRVRIEPTWNDDGAMYQCTVTPQSGSDISKHTRLTVKEPEKHSSAFAVAASIVGTLLFCAVFLAFGWLYRRRRGVPPEITEFSKPSVFQHSKRDFINYQVNGFRPSKIQVVLMLKRTGNESGTKIFYRYCTQRTTENGSNQNEGCLLLTDYLPDESFSPWKPTLSENSDRTFKLQGMVEVCPDVKRDNGAELILNIYHDTLAQPASKAITLEVKQVPPKMSNIVVPLHVHHNEPAALICSIIGFKPLQITWQRIGRDDKLEELLRFDQERTIFAPDNGNKCKYHHQISEVEYEDRSYGITSVLVILPDVLQDQGTKYICQVRHEDTEQKDTILKITAPPKLNRIKCDAEKPVAGECMTLHCKIHSFYPQNITVTWLKEGEKMLEEFNQSGPKLGNDGLYNLITSVKTTLRGADVGKKYTCQVQHESLVQPLEVDWVLDQLRVKSTTSAQVNGSTDADKTEVSPITCRTPAPKVGQPVTISCTVTGYALGDCCITWYKGIYPFKETNCIENKPFESGVGFTTSLTYTPKQEDDNCQFHVEINIEMDTISRFFTMKLG</sequence>
<dbReference type="AlphaFoldDB" id="A0A401RHV7"/>
<accession>A0A401RHV7</accession>
<dbReference type="InterPro" id="IPR003597">
    <property type="entry name" value="Ig_C1-set"/>
</dbReference>
<dbReference type="Proteomes" id="UP000287033">
    <property type="component" value="Unassembled WGS sequence"/>
</dbReference>
<dbReference type="EMBL" id="BEZZ01001338">
    <property type="protein sequence ID" value="GCC17700.1"/>
    <property type="molecule type" value="Genomic_DNA"/>
</dbReference>
<dbReference type="InterPro" id="IPR003599">
    <property type="entry name" value="Ig_sub"/>
</dbReference>
<dbReference type="CDD" id="cd00098">
    <property type="entry name" value="IgC1"/>
    <property type="match status" value="2"/>
</dbReference>
<organism evidence="4 5">
    <name type="scientific">Chiloscyllium punctatum</name>
    <name type="common">Brownbanded bambooshark</name>
    <name type="synonym">Hemiscyllium punctatum</name>
    <dbReference type="NCBI Taxonomy" id="137246"/>
    <lineage>
        <taxon>Eukaryota</taxon>
        <taxon>Metazoa</taxon>
        <taxon>Chordata</taxon>
        <taxon>Craniata</taxon>
        <taxon>Vertebrata</taxon>
        <taxon>Chondrichthyes</taxon>
        <taxon>Elasmobranchii</taxon>
        <taxon>Galeomorphii</taxon>
        <taxon>Galeoidea</taxon>
        <taxon>Orectolobiformes</taxon>
        <taxon>Hemiscylliidae</taxon>
        <taxon>Chiloscyllium</taxon>
    </lineage>
</organism>
<dbReference type="InterPro" id="IPR013106">
    <property type="entry name" value="Ig_V-set"/>
</dbReference>
<dbReference type="SUPFAM" id="SSF48726">
    <property type="entry name" value="Immunoglobulin"/>
    <property type="match status" value="5"/>
</dbReference>
<feature type="transmembrane region" description="Helical" evidence="2">
    <location>
        <begin position="269"/>
        <end position="293"/>
    </location>
</feature>
<evidence type="ECO:0000259" key="3">
    <source>
        <dbReference type="PROSITE" id="PS50835"/>
    </source>
</evidence>
<dbReference type="InterPro" id="IPR013783">
    <property type="entry name" value="Ig-like_fold"/>
</dbReference>
<protein>
    <recommendedName>
        <fullName evidence="3">Ig-like domain-containing protein</fullName>
    </recommendedName>
</protein>
<keyword evidence="2" id="KW-1133">Transmembrane helix</keyword>
<keyword evidence="5" id="KW-1185">Reference proteome</keyword>
<feature type="domain" description="Ig-like" evidence="3">
    <location>
        <begin position="158"/>
        <end position="259"/>
    </location>
</feature>
<feature type="domain" description="Ig-like" evidence="3">
    <location>
        <begin position="563"/>
        <end position="658"/>
    </location>
</feature>
<proteinExistence type="predicted"/>
<evidence type="ECO:0000313" key="4">
    <source>
        <dbReference type="EMBL" id="GCC17700.1"/>
    </source>
</evidence>
<keyword evidence="2" id="KW-0812">Transmembrane</keyword>
<feature type="non-terminal residue" evidence="4">
    <location>
        <position position="1"/>
    </location>
</feature>
<dbReference type="PANTHER" id="PTHR23411">
    <property type="entry name" value="TAPASIN"/>
    <property type="match status" value="1"/>
</dbReference>
<dbReference type="OrthoDB" id="9983389at2759"/>
<dbReference type="OMA" id="KLSVEWT"/>
<keyword evidence="2" id="KW-0472">Membrane</keyword>
<dbReference type="PROSITE" id="PS50835">
    <property type="entry name" value="IG_LIKE"/>
    <property type="match status" value="4"/>
</dbReference>
<dbReference type="InterPro" id="IPR050380">
    <property type="entry name" value="Immune_Resp_Modulators"/>
</dbReference>
<dbReference type="Pfam" id="PF07654">
    <property type="entry name" value="C1-set"/>
    <property type="match status" value="2"/>
</dbReference>
<feature type="domain" description="Ig-like" evidence="3">
    <location>
        <begin position="442"/>
        <end position="560"/>
    </location>
</feature>
<feature type="domain" description="Ig-like" evidence="3">
    <location>
        <begin position="47"/>
        <end position="139"/>
    </location>
</feature>
<dbReference type="Gene3D" id="2.60.40.10">
    <property type="entry name" value="Immunoglobulins"/>
    <property type="match status" value="6"/>
</dbReference>
<evidence type="ECO:0000256" key="1">
    <source>
        <dbReference type="ARBA" id="ARBA00023180"/>
    </source>
</evidence>
<dbReference type="Pfam" id="PF07686">
    <property type="entry name" value="V-set"/>
    <property type="match status" value="1"/>
</dbReference>
<dbReference type="SMART" id="SM00409">
    <property type="entry name" value="IG"/>
    <property type="match status" value="4"/>
</dbReference>
<dbReference type="InterPro" id="IPR003006">
    <property type="entry name" value="Ig/MHC_CS"/>
</dbReference>
<keyword evidence="1" id="KW-0325">Glycoprotein</keyword>
<gene>
    <name evidence="4" type="ORF">chiPu_0017647</name>
</gene>
<dbReference type="SMART" id="SM00407">
    <property type="entry name" value="IGc1"/>
    <property type="match status" value="2"/>
</dbReference>
<dbReference type="InterPro" id="IPR036179">
    <property type="entry name" value="Ig-like_dom_sf"/>
</dbReference>
<evidence type="ECO:0000313" key="5">
    <source>
        <dbReference type="Proteomes" id="UP000287033"/>
    </source>
</evidence>
<dbReference type="PROSITE" id="PS00290">
    <property type="entry name" value="IG_MHC"/>
    <property type="match status" value="1"/>
</dbReference>
<reference evidence="4 5" key="1">
    <citation type="journal article" date="2018" name="Nat. Ecol. Evol.">
        <title>Shark genomes provide insights into elasmobranch evolution and the origin of vertebrates.</title>
        <authorList>
            <person name="Hara Y"/>
            <person name="Yamaguchi K"/>
            <person name="Onimaru K"/>
            <person name="Kadota M"/>
            <person name="Koyanagi M"/>
            <person name="Keeley SD"/>
            <person name="Tatsumi K"/>
            <person name="Tanaka K"/>
            <person name="Motone F"/>
            <person name="Kageyama Y"/>
            <person name="Nozu R"/>
            <person name="Adachi N"/>
            <person name="Nishimura O"/>
            <person name="Nakagawa R"/>
            <person name="Tanegashima C"/>
            <person name="Kiyatake I"/>
            <person name="Matsumoto R"/>
            <person name="Murakumo K"/>
            <person name="Nishida K"/>
            <person name="Terakita A"/>
            <person name="Kuratani S"/>
            <person name="Sato K"/>
            <person name="Hyodo S Kuraku.S."/>
        </authorList>
    </citation>
    <scope>NUCLEOTIDE SEQUENCE [LARGE SCALE GENOMIC DNA]</scope>
</reference>
<dbReference type="STRING" id="137246.A0A401RHV7"/>
<dbReference type="InterPro" id="IPR007110">
    <property type="entry name" value="Ig-like_dom"/>
</dbReference>
<comment type="caution">
    <text evidence="4">The sequence shown here is derived from an EMBL/GenBank/DDBJ whole genome shotgun (WGS) entry which is preliminary data.</text>
</comment>
<name>A0A401RHV7_CHIPU</name>
<evidence type="ECO:0000256" key="2">
    <source>
        <dbReference type="SAM" id="Phobius"/>
    </source>
</evidence>